<feature type="non-terminal residue" evidence="1">
    <location>
        <position position="1"/>
    </location>
</feature>
<evidence type="ECO:0000313" key="1">
    <source>
        <dbReference type="EMBL" id="CAG8686377.1"/>
    </source>
</evidence>
<keyword evidence="2" id="KW-1185">Reference proteome</keyword>
<organism evidence="1 2">
    <name type="scientific">Scutellospora calospora</name>
    <dbReference type="NCBI Taxonomy" id="85575"/>
    <lineage>
        <taxon>Eukaryota</taxon>
        <taxon>Fungi</taxon>
        <taxon>Fungi incertae sedis</taxon>
        <taxon>Mucoromycota</taxon>
        <taxon>Glomeromycotina</taxon>
        <taxon>Glomeromycetes</taxon>
        <taxon>Diversisporales</taxon>
        <taxon>Gigasporaceae</taxon>
        <taxon>Scutellospora</taxon>
    </lineage>
</organism>
<name>A0ACA9P086_9GLOM</name>
<proteinExistence type="predicted"/>
<comment type="caution">
    <text evidence="1">The sequence shown here is derived from an EMBL/GenBank/DDBJ whole genome shotgun (WGS) entry which is preliminary data.</text>
</comment>
<dbReference type="EMBL" id="CAJVPM010033853">
    <property type="protein sequence ID" value="CAG8686377.1"/>
    <property type="molecule type" value="Genomic_DNA"/>
</dbReference>
<accession>A0ACA9P086</accession>
<protein>
    <submittedName>
        <fullName evidence="1">7278_t:CDS:1</fullName>
    </submittedName>
</protein>
<feature type="non-terminal residue" evidence="1">
    <location>
        <position position="173"/>
    </location>
</feature>
<reference evidence="1" key="1">
    <citation type="submission" date="2021-06" db="EMBL/GenBank/DDBJ databases">
        <authorList>
            <person name="Kallberg Y."/>
            <person name="Tangrot J."/>
            <person name="Rosling A."/>
        </authorList>
    </citation>
    <scope>NUCLEOTIDE SEQUENCE</scope>
    <source>
        <strain evidence="1">AU212A</strain>
    </source>
</reference>
<dbReference type="Proteomes" id="UP000789860">
    <property type="component" value="Unassembled WGS sequence"/>
</dbReference>
<sequence>RDNYSIAWDYFETEETEKGFFNVCRLCKEKNITIKYVHNSSTRNMLGYLWSKHRIDKDHSDRMNTDSTIVKAMHIITKRRQKRLAQDLVEFIIENCQPLNILHCQSFRRFLNDLEPGFRIPCKITTKKMINQAYDWSHDQLFGMMNVDGESINLTTDLWSLRTNKGYIRVIAT</sequence>
<gene>
    <name evidence="1" type="ORF">SCALOS_LOCUS9925</name>
</gene>
<evidence type="ECO:0000313" key="2">
    <source>
        <dbReference type="Proteomes" id="UP000789860"/>
    </source>
</evidence>